<dbReference type="PANTHER" id="PTHR43166:SF30">
    <property type="entry name" value="METHIONINE IMPORT ATP-BINDING PROTEIN METN"/>
    <property type="match status" value="1"/>
</dbReference>
<evidence type="ECO:0000256" key="2">
    <source>
        <dbReference type="ARBA" id="ARBA00022448"/>
    </source>
</evidence>
<dbReference type="STRING" id="1912795.BK816_08340"/>
<keyword evidence="4" id="KW-0547">Nucleotide-binding</keyword>
<dbReference type="GO" id="GO:0016887">
    <property type="term" value="F:ATP hydrolysis activity"/>
    <property type="evidence" value="ECO:0007669"/>
    <property type="project" value="InterPro"/>
</dbReference>
<evidence type="ECO:0000256" key="5">
    <source>
        <dbReference type="ARBA" id="ARBA00022840"/>
    </source>
</evidence>
<name>A0A1D9MMP4_9ACTO</name>
<evidence type="ECO:0000256" key="9">
    <source>
        <dbReference type="ARBA" id="ARBA00054718"/>
    </source>
</evidence>
<dbReference type="GO" id="GO:0005524">
    <property type="term" value="F:ATP binding"/>
    <property type="evidence" value="ECO:0007669"/>
    <property type="project" value="UniProtKB-KW"/>
</dbReference>
<evidence type="ECO:0000256" key="7">
    <source>
        <dbReference type="ARBA" id="ARBA00022970"/>
    </source>
</evidence>
<dbReference type="CDD" id="cd03258">
    <property type="entry name" value="ABC_MetN_methionine_transporter"/>
    <property type="match status" value="1"/>
</dbReference>
<comment type="function">
    <text evidence="9">Part of the ABC transporter FtsEX involved in cellular division. Has ATPase activity.</text>
</comment>
<dbReference type="GO" id="GO:0005886">
    <property type="term" value="C:plasma membrane"/>
    <property type="evidence" value="ECO:0007669"/>
    <property type="project" value="UniProtKB-ARBA"/>
</dbReference>
<dbReference type="EMBL" id="CP017812">
    <property type="protein sequence ID" value="AOZ73564.1"/>
    <property type="molecule type" value="Genomic_DNA"/>
</dbReference>
<evidence type="ECO:0000256" key="8">
    <source>
        <dbReference type="ARBA" id="ARBA00023136"/>
    </source>
</evidence>
<dbReference type="FunFam" id="3.40.50.300:FF:000056">
    <property type="entry name" value="Cell division ATP-binding protein FtsE"/>
    <property type="match status" value="1"/>
</dbReference>
<evidence type="ECO:0000256" key="1">
    <source>
        <dbReference type="ARBA" id="ARBA00005417"/>
    </source>
</evidence>
<dbReference type="GO" id="GO:0006865">
    <property type="term" value="P:amino acid transport"/>
    <property type="evidence" value="ECO:0007669"/>
    <property type="project" value="UniProtKB-KW"/>
</dbReference>
<gene>
    <name evidence="12" type="ORF">BK816_08340</name>
</gene>
<dbReference type="SUPFAM" id="SSF52540">
    <property type="entry name" value="P-loop containing nucleoside triphosphate hydrolases"/>
    <property type="match status" value="1"/>
</dbReference>
<dbReference type="AlphaFoldDB" id="A0A1D9MMP4"/>
<dbReference type="InterPro" id="IPR003439">
    <property type="entry name" value="ABC_transporter-like_ATP-bd"/>
</dbReference>
<evidence type="ECO:0000313" key="13">
    <source>
        <dbReference type="Proteomes" id="UP000176288"/>
    </source>
</evidence>
<dbReference type="Pfam" id="PF00005">
    <property type="entry name" value="ABC_tran"/>
    <property type="match status" value="1"/>
</dbReference>
<dbReference type="InterPro" id="IPR017871">
    <property type="entry name" value="ABC_transporter-like_CS"/>
</dbReference>
<evidence type="ECO:0000259" key="11">
    <source>
        <dbReference type="PROSITE" id="PS50893"/>
    </source>
</evidence>
<dbReference type="InterPro" id="IPR041701">
    <property type="entry name" value="MetN_ABC"/>
</dbReference>
<keyword evidence="8" id="KW-0472">Membrane</keyword>
<dbReference type="InterPro" id="IPR050086">
    <property type="entry name" value="MetN_ABC_transporter-like"/>
</dbReference>
<comment type="subunit">
    <text evidence="10">Homodimer. Forms a membrane-associated complex with FtsX.</text>
</comment>
<proteinExistence type="inferred from homology"/>
<evidence type="ECO:0000256" key="4">
    <source>
        <dbReference type="ARBA" id="ARBA00022741"/>
    </source>
</evidence>
<protein>
    <submittedName>
        <fullName evidence="12">ABC transporter</fullName>
    </submittedName>
</protein>
<dbReference type="SMART" id="SM00382">
    <property type="entry name" value="AAA"/>
    <property type="match status" value="1"/>
</dbReference>
<evidence type="ECO:0000256" key="6">
    <source>
        <dbReference type="ARBA" id="ARBA00022967"/>
    </source>
</evidence>
<sequence>MLGGGQASSPVASENIIELIGLGKTYRSEKGQEVNALVDVNLTVRRGEIHGIVGQSGAGKSTLIRCLTALEQPTSGQVIIDGTDVSHLKQSQLREARRNIGMVFQHANLLDSRTVAQNIAYPLVLAKRPKAEIKATVDRLLDFVGLTARANSYPSELSGGQKQRVGIARALADNPPVVLCDEPTSALDTETTRQILDLLTRLQRELGVTIVIITHEMGVVREICDSVTLLEAGQVVQSGPLSEIVQDVSSALAEEIVPFPSVDYADLNLSRDVLLDVRFTSQPGKPTGSAVLGLASQLGADLAAGTFETLGNTQVGRLALTLDRRHLSEAKAAFAAQGIFVKEVEVA</sequence>
<organism evidence="12 13">
    <name type="scientific">Boudabousia tangfeifanii</name>
    <dbReference type="NCBI Taxonomy" id="1912795"/>
    <lineage>
        <taxon>Bacteria</taxon>
        <taxon>Bacillati</taxon>
        <taxon>Actinomycetota</taxon>
        <taxon>Actinomycetes</taxon>
        <taxon>Actinomycetales</taxon>
        <taxon>Actinomycetaceae</taxon>
        <taxon>Boudabousia</taxon>
    </lineage>
</organism>
<keyword evidence="6" id="KW-1278">Translocase</keyword>
<dbReference type="InterPro" id="IPR003593">
    <property type="entry name" value="AAA+_ATPase"/>
</dbReference>
<dbReference type="Gene3D" id="3.40.50.300">
    <property type="entry name" value="P-loop containing nucleotide triphosphate hydrolases"/>
    <property type="match status" value="1"/>
</dbReference>
<dbReference type="PROSITE" id="PS50893">
    <property type="entry name" value="ABC_TRANSPORTER_2"/>
    <property type="match status" value="1"/>
</dbReference>
<reference evidence="12 13" key="1">
    <citation type="submission" date="2016-10" db="EMBL/GenBank/DDBJ databases">
        <title>Actinomyces aegypiusis sp. nov., isolated from the Aegypius monachus in Qinghai Tibet Plateau China.</title>
        <authorList>
            <person name="Wang Y."/>
        </authorList>
    </citation>
    <scope>NUCLEOTIDE SEQUENCE [LARGE SCALE GENOMIC DNA]</scope>
    <source>
        <strain evidence="12 13">VUL4_3</strain>
    </source>
</reference>
<keyword evidence="13" id="KW-1185">Reference proteome</keyword>
<accession>A0A1D9MMP4</accession>
<evidence type="ECO:0000256" key="3">
    <source>
        <dbReference type="ARBA" id="ARBA00022475"/>
    </source>
</evidence>
<evidence type="ECO:0000256" key="10">
    <source>
        <dbReference type="ARBA" id="ARBA00063837"/>
    </source>
</evidence>
<dbReference type="PANTHER" id="PTHR43166">
    <property type="entry name" value="AMINO ACID IMPORT ATP-BINDING PROTEIN"/>
    <property type="match status" value="1"/>
</dbReference>
<dbReference type="KEGG" id="avu:BK816_08340"/>
<keyword evidence="7" id="KW-0029">Amino-acid transport</keyword>
<keyword evidence="5" id="KW-0067">ATP-binding</keyword>
<dbReference type="Proteomes" id="UP000176288">
    <property type="component" value="Chromosome"/>
</dbReference>
<dbReference type="PROSITE" id="PS00211">
    <property type="entry name" value="ABC_TRANSPORTER_1"/>
    <property type="match status" value="1"/>
</dbReference>
<evidence type="ECO:0000313" key="12">
    <source>
        <dbReference type="EMBL" id="AOZ73564.1"/>
    </source>
</evidence>
<comment type="similarity">
    <text evidence="1">Belongs to the ABC transporter superfamily.</text>
</comment>
<feature type="domain" description="ABC transporter" evidence="11">
    <location>
        <begin position="17"/>
        <end position="257"/>
    </location>
</feature>
<keyword evidence="2" id="KW-0813">Transport</keyword>
<dbReference type="InterPro" id="IPR027417">
    <property type="entry name" value="P-loop_NTPase"/>
</dbReference>
<keyword evidence="3" id="KW-1003">Cell membrane</keyword>